<comment type="caution">
    <text evidence="3">The sequence shown here is derived from an EMBL/GenBank/DDBJ whole genome shotgun (WGS) entry which is preliminary data.</text>
</comment>
<evidence type="ECO:0000313" key="4">
    <source>
        <dbReference type="Proteomes" id="UP000526408"/>
    </source>
</evidence>
<gene>
    <name evidence="3" type="ORF">HCU73_17520</name>
</gene>
<dbReference type="Pfam" id="PF13116">
    <property type="entry name" value="YhdP"/>
    <property type="match status" value="1"/>
</dbReference>
<name>A0A7X6H1M5_9RHOB</name>
<proteinExistence type="predicted"/>
<sequence>MTADRQATPDGAPPGARPPRRRRRGRVALLLLALGLLLLPALAAGALYVRLGGTPLALPGPIADRIEARLDAAMAANRVEIGTIEISRPEGTVELGLTLRDLRLSDPDGAPRAAFPALSVELSTAALLQGRVHPLRVDLAGAGLRLARDASGQIDLALIAGGAASELSLAETLARLDTMFASPAFAELEGVTGTGLQLVMEDAMTGQVMRVREARMRLERKDGVLSLSLGGALEGSRAATLDIALTRDAGTGTANLGFAFSGVAARDVATIGPALAWVDLMRAPISGFLGGALMEDGSVGDLRVSLDIGPGQLRVDGAETPLGFDRVAAALRYDATSGRITFDSLALSAPQLGFDATGHADASPDGSRYTAQFRLSDITLAPGELFPAPLSLDGGALDLRLTLAPRLEIEIGQAALFDDGLALSAHGRLWGTEAGLALSLDASLPEAGAAQVLAYWPEAAIPATRTWLARNLPAARLHGVDVAVRAAPGQAPEVALDLDFTEAELVALAALPPITGAAGYVSLVGPRLVLRLDEGQIAAPGGAAVALDGSTMTVANTRVPGPEAELDLVVAGELTDLLTLLQAPPVRLMQGSAMTPARIGTGAAEMHATIVTRLMRQEGMGDTRFEVAGTVRGFASDTLVPGRSLAAEALQVAVTPEAVRISGRASFDGVPVTGSWSRPLGPGAAPAARVEARTGLTRERLADLGLPLPAWLMSGQAEAALVLDLPDGAAPVLQVTSDLSGAALALPPLGWRLTQGQTGRLDAVIRLGPAPEVTRLALEAGGLTLEGRVSLRPGGGFDRLTADRFRLGRWLDVTGALIGRGGGRPPAVEVTGGTLDLRGAAPAGRGGGGAGAGVPITATLDRLQVTEGIALTALLAELTTDGGLSGQFRARVNGEAPITGTLVATEAGPAVRIRAEDGGAVLRSAGVFRSAYGGAMELVLRATGAEGTYDGTLSIDSPRLRDAPAMAELLNLISVVGLLEQLSEEGINLGTVDARFRITPTQLILQEGVAFGASLGVSMDGTYALATRQLDMAGVISPLNAVNSLFGAIFSPRREGLFGFAYRLTGPSDNPQVAVNPLSILTPGVFREIFRRPPPNLD</sequence>
<dbReference type="AlphaFoldDB" id="A0A7X6H1M5"/>
<dbReference type="EMBL" id="JAAZQQ010000007">
    <property type="protein sequence ID" value="NKX46397.1"/>
    <property type="molecule type" value="Genomic_DNA"/>
</dbReference>
<evidence type="ECO:0000313" key="3">
    <source>
        <dbReference type="EMBL" id="NKX46397.1"/>
    </source>
</evidence>
<evidence type="ECO:0000256" key="1">
    <source>
        <dbReference type="SAM" id="MobiDB-lite"/>
    </source>
</evidence>
<protein>
    <recommendedName>
        <fullName evidence="2">YhdP central domain-containing protein</fullName>
    </recommendedName>
</protein>
<organism evidence="3 4">
    <name type="scientific">Roseicyclus persicicus</name>
    <dbReference type="NCBI Taxonomy" id="2650661"/>
    <lineage>
        <taxon>Bacteria</taxon>
        <taxon>Pseudomonadati</taxon>
        <taxon>Pseudomonadota</taxon>
        <taxon>Alphaproteobacteria</taxon>
        <taxon>Rhodobacterales</taxon>
        <taxon>Roseobacteraceae</taxon>
        <taxon>Roseicyclus</taxon>
    </lineage>
</organism>
<feature type="region of interest" description="Disordered" evidence="1">
    <location>
        <begin position="1"/>
        <end position="20"/>
    </location>
</feature>
<feature type="domain" description="YhdP central" evidence="2">
    <location>
        <begin position="357"/>
        <end position="749"/>
    </location>
</feature>
<evidence type="ECO:0000259" key="2">
    <source>
        <dbReference type="Pfam" id="PF13116"/>
    </source>
</evidence>
<reference evidence="3 4" key="1">
    <citation type="submission" date="2020-04" db="EMBL/GenBank/DDBJ databases">
        <authorList>
            <person name="Yoon J."/>
        </authorList>
    </citation>
    <scope>NUCLEOTIDE SEQUENCE [LARGE SCALE GENOMIC DNA]</scope>
    <source>
        <strain evidence="3 4">KMU-115</strain>
    </source>
</reference>
<keyword evidence="4" id="KW-1185">Reference proteome</keyword>
<dbReference type="InterPro" id="IPR025263">
    <property type="entry name" value="YhdP_central"/>
</dbReference>
<accession>A0A7X6H1M5</accession>
<dbReference type="RefSeq" id="WP_168624783.1">
    <property type="nucleotide sequence ID" value="NZ_JAAZQQ010000007.1"/>
</dbReference>
<dbReference type="Proteomes" id="UP000526408">
    <property type="component" value="Unassembled WGS sequence"/>
</dbReference>